<dbReference type="EMBL" id="JBFOLJ010000017">
    <property type="protein sequence ID" value="KAL2467885.1"/>
    <property type="molecule type" value="Genomic_DNA"/>
</dbReference>
<dbReference type="PROSITE" id="PS50884">
    <property type="entry name" value="ZF_DOF_2"/>
    <property type="match status" value="1"/>
</dbReference>
<dbReference type="EMBL" id="JBFOLJ010000017">
    <property type="protein sequence ID" value="KAL2467857.1"/>
    <property type="molecule type" value="Genomic_DNA"/>
</dbReference>
<keyword evidence="7 8" id="KW-0539">Nucleus</keyword>
<dbReference type="GO" id="GO:0003700">
    <property type="term" value="F:DNA-binding transcription factor activity"/>
    <property type="evidence" value="ECO:0007669"/>
    <property type="project" value="UniProtKB-UniRule"/>
</dbReference>
<keyword evidence="4 9" id="KW-0805">Transcription regulation</keyword>
<keyword evidence="5 8" id="KW-0238">DNA-binding</keyword>
<protein>
    <recommendedName>
        <fullName evidence="9">Dof zinc finger protein</fullName>
    </recommendedName>
</protein>
<evidence type="ECO:0000313" key="12">
    <source>
        <dbReference type="EMBL" id="KAL2467885.1"/>
    </source>
</evidence>
<organism evidence="12 13">
    <name type="scientific">Forsythia ovata</name>
    <dbReference type="NCBI Taxonomy" id="205694"/>
    <lineage>
        <taxon>Eukaryota</taxon>
        <taxon>Viridiplantae</taxon>
        <taxon>Streptophyta</taxon>
        <taxon>Embryophyta</taxon>
        <taxon>Tracheophyta</taxon>
        <taxon>Spermatophyta</taxon>
        <taxon>Magnoliopsida</taxon>
        <taxon>eudicotyledons</taxon>
        <taxon>Gunneridae</taxon>
        <taxon>Pentapetalae</taxon>
        <taxon>asterids</taxon>
        <taxon>lamiids</taxon>
        <taxon>Lamiales</taxon>
        <taxon>Oleaceae</taxon>
        <taxon>Forsythieae</taxon>
        <taxon>Forsythia</taxon>
    </lineage>
</organism>
<dbReference type="GO" id="GO:0008270">
    <property type="term" value="F:zinc ion binding"/>
    <property type="evidence" value="ECO:0007669"/>
    <property type="project" value="UniProtKB-KW"/>
</dbReference>
<comment type="caution">
    <text evidence="12">The sequence shown here is derived from an EMBL/GenBank/DDBJ whole genome shotgun (WGS) entry which is preliminary data.</text>
</comment>
<evidence type="ECO:0000256" key="1">
    <source>
        <dbReference type="ARBA" id="ARBA00022723"/>
    </source>
</evidence>
<evidence type="ECO:0000256" key="4">
    <source>
        <dbReference type="ARBA" id="ARBA00023015"/>
    </source>
</evidence>
<dbReference type="AlphaFoldDB" id="A0ABD1PVD7"/>
<accession>A0ABD1PVD7</accession>
<dbReference type="Proteomes" id="UP001604277">
    <property type="component" value="Unassembled WGS sequence"/>
</dbReference>
<dbReference type="InterPro" id="IPR003851">
    <property type="entry name" value="Znf_Dof"/>
</dbReference>
<keyword evidence="3 9" id="KW-0862">Zinc</keyword>
<evidence type="ECO:0000256" key="5">
    <source>
        <dbReference type="ARBA" id="ARBA00023125"/>
    </source>
</evidence>
<evidence type="ECO:0000259" key="10">
    <source>
        <dbReference type="PROSITE" id="PS50884"/>
    </source>
</evidence>
<keyword evidence="13" id="KW-1185">Reference proteome</keyword>
<evidence type="ECO:0000313" key="11">
    <source>
        <dbReference type="EMBL" id="KAL2467857.1"/>
    </source>
</evidence>
<dbReference type="Pfam" id="PF02701">
    <property type="entry name" value="Zn_ribbon_Dof"/>
    <property type="match status" value="1"/>
</dbReference>
<keyword evidence="2 8" id="KW-0863">Zinc-finger</keyword>
<dbReference type="PANTHER" id="PTHR31992">
    <property type="entry name" value="DOF ZINC FINGER PROTEIN DOF1.4-RELATED"/>
    <property type="match status" value="1"/>
</dbReference>
<proteinExistence type="predicted"/>
<evidence type="ECO:0000313" key="13">
    <source>
        <dbReference type="Proteomes" id="UP001604277"/>
    </source>
</evidence>
<evidence type="ECO:0000256" key="3">
    <source>
        <dbReference type="ARBA" id="ARBA00022833"/>
    </source>
</evidence>
<keyword evidence="1 9" id="KW-0479">Metal-binding</keyword>
<evidence type="ECO:0000256" key="6">
    <source>
        <dbReference type="ARBA" id="ARBA00023163"/>
    </source>
</evidence>
<evidence type="ECO:0000256" key="9">
    <source>
        <dbReference type="RuleBase" id="RU369094"/>
    </source>
</evidence>
<gene>
    <name evidence="11" type="ORF">Fot_51382</name>
    <name evidence="12" type="ORF">Fot_51410</name>
</gene>
<dbReference type="PANTHER" id="PTHR31992:SF316">
    <property type="entry name" value="DOF ZINC FINGER PROTEIN DOF1.2"/>
    <property type="match status" value="1"/>
</dbReference>
<comment type="subcellular location">
    <subcellularLocation>
        <location evidence="8 9">Nucleus</location>
    </subcellularLocation>
</comment>
<keyword evidence="6 9" id="KW-0804">Transcription</keyword>
<reference evidence="12" key="2">
    <citation type="submission" date="2024-07" db="EMBL/GenBank/DDBJ databases">
        <title>Two chromosome-level genome assemblies of Korean endemic species Abeliophyllum distichum and Forsythia ovata (Oleaceae).</title>
        <authorList>
            <person name="Mun J.H."/>
        </authorList>
    </citation>
    <scope>NUCLEOTIDE SEQUENCE</scope>
    <source>
        <strain evidence="12">KNKB202402200001</strain>
        <tissue evidence="12">Leaf</tissue>
    </source>
</reference>
<dbReference type="GO" id="GO:0005634">
    <property type="term" value="C:nucleus"/>
    <property type="evidence" value="ECO:0007669"/>
    <property type="project" value="UniProtKB-SubCell"/>
</dbReference>
<dbReference type="InterPro" id="IPR045174">
    <property type="entry name" value="Dof"/>
</dbReference>
<name>A0ABD1PVD7_9LAMI</name>
<sequence length="282" mass="31514">MDCPPRPLIMDGTNWRSKNVEIAPNCPRCASSNTKFCYYNNYSLSQPRYFCKGCRRYWTKGGSLRNVPFGGGCRKSRRAKTARQVERGGANYVGRGPSPTSDQCASNGADIDLAAVFANYLNQNVENNEEKSVGEEASSTGASYASSSEIQATSLDIDSQLEDALFEYQKPAEPVDFIDTAQFQQVLIPDHISNIHQENVQEFMDHNPNDFKLQTMLGDELGPEIWSDGPNLPNFPSQLPMEQFQDFEVFSPDDHQLRISANLESNNWGSFDLSGYEIFSGL</sequence>
<comment type="function">
    <text evidence="9">Transcription factor that binds specifically to a 5'-AA[AG]G-3' consensus core sequence.</text>
</comment>
<evidence type="ECO:0000256" key="2">
    <source>
        <dbReference type="ARBA" id="ARBA00022771"/>
    </source>
</evidence>
<reference evidence="13" key="1">
    <citation type="submission" date="2024-07" db="EMBL/GenBank/DDBJ databases">
        <title>Two chromosome-level genome assemblies of Korean endemic species Abeliophyllum distichum and Forsythia ovata (Oleaceae).</title>
        <authorList>
            <person name="Jang H."/>
        </authorList>
    </citation>
    <scope>NUCLEOTIDE SEQUENCE [LARGE SCALE GENOMIC DNA]</scope>
</reference>
<evidence type="ECO:0000256" key="7">
    <source>
        <dbReference type="ARBA" id="ARBA00023242"/>
    </source>
</evidence>
<feature type="domain" description="Dof-type" evidence="10">
    <location>
        <begin position="24"/>
        <end position="78"/>
    </location>
</feature>
<dbReference type="GO" id="GO:0003677">
    <property type="term" value="F:DNA binding"/>
    <property type="evidence" value="ECO:0007669"/>
    <property type="project" value="UniProtKB-UniRule"/>
</dbReference>
<dbReference type="PROSITE" id="PS01361">
    <property type="entry name" value="ZF_DOF_1"/>
    <property type="match status" value="1"/>
</dbReference>
<evidence type="ECO:0000256" key="8">
    <source>
        <dbReference type="PROSITE-ProRule" id="PRU00071"/>
    </source>
</evidence>